<feature type="region of interest" description="Disordered" evidence="1">
    <location>
        <begin position="402"/>
        <end position="426"/>
    </location>
</feature>
<dbReference type="EMBL" id="JAPEIS010000002">
    <property type="protein sequence ID" value="KAJ8069164.1"/>
    <property type="molecule type" value="Genomic_DNA"/>
</dbReference>
<keyword evidence="2" id="KW-0472">Membrane</keyword>
<feature type="compositionally biased region" description="Acidic residues" evidence="1">
    <location>
        <begin position="406"/>
        <end position="421"/>
    </location>
</feature>
<feature type="transmembrane region" description="Helical" evidence="2">
    <location>
        <begin position="449"/>
        <end position="469"/>
    </location>
</feature>
<organism evidence="3 4">
    <name type="scientific">Sclerotinia nivalis</name>
    <dbReference type="NCBI Taxonomy" id="352851"/>
    <lineage>
        <taxon>Eukaryota</taxon>
        <taxon>Fungi</taxon>
        <taxon>Dikarya</taxon>
        <taxon>Ascomycota</taxon>
        <taxon>Pezizomycotina</taxon>
        <taxon>Leotiomycetes</taxon>
        <taxon>Helotiales</taxon>
        <taxon>Sclerotiniaceae</taxon>
        <taxon>Sclerotinia</taxon>
    </lineage>
</organism>
<feature type="compositionally biased region" description="Low complexity" evidence="1">
    <location>
        <begin position="214"/>
        <end position="248"/>
    </location>
</feature>
<keyword evidence="2" id="KW-1133">Transmembrane helix</keyword>
<name>A0A9X0AUG9_9HELO</name>
<gene>
    <name evidence="3" type="ORF">OCU04_002836</name>
</gene>
<protein>
    <submittedName>
        <fullName evidence="3">Uncharacterized protein</fullName>
    </submittedName>
</protein>
<feature type="region of interest" description="Disordered" evidence="1">
    <location>
        <begin position="211"/>
        <end position="263"/>
    </location>
</feature>
<dbReference type="AlphaFoldDB" id="A0A9X0AUG9"/>
<proteinExistence type="predicted"/>
<dbReference type="Proteomes" id="UP001152300">
    <property type="component" value="Unassembled WGS sequence"/>
</dbReference>
<dbReference type="OrthoDB" id="3563208at2759"/>
<dbReference type="PANTHER" id="PTHR23159:SF31">
    <property type="entry name" value="CENTROSOME-ASSOCIATED PROTEIN CEP250 ISOFORM X1"/>
    <property type="match status" value="1"/>
</dbReference>
<evidence type="ECO:0000256" key="1">
    <source>
        <dbReference type="SAM" id="MobiDB-lite"/>
    </source>
</evidence>
<keyword evidence="4" id="KW-1185">Reference proteome</keyword>
<evidence type="ECO:0000313" key="3">
    <source>
        <dbReference type="EMBL" id="KAJ8069164.1"/>
    </source>
</evidence>
<evidence type="ECO:0000313" key="4">
    <source>
        <dbReference type="Proteomes" id="UP001152300"/>
    </source>
</evidence>
<comment type="caution">
    <text evidence="3">The sequence shown here is derived from an EMBL/GenBank/DDBJ whole genome shotgun (WGS) entry which is preliminary data.</text>
</comment>
<reference evidence="3" key="1">
    <citation type="submission" date="2022-11" db="EMBL/GenBank/DDBJ databases">
        <title>Genome Resource of Sclerotinia nivalis Strain SnTB1, a Plant Pathogen Isolated from American Ginseng.</title>
        <authorList>
            <person name="Fan S."/>
        </authorList>
    </citation>
    <scope>NUCLEOTIDE SEQUENCE</scope>
    <source>
        <strain evidence="3">SnTB1</strain>
    </source>
</reference>
<sequence>MAQTSAEDQELIRRLRKENLELQQSNRSIEEYIRHAEQQVAKREQKCDERDKEREAREDEIRNLKTNALNYERETKRLTEEAQKSQDEVDSLKSEIRGAREEIEEFQKIQVEEKEKLEQRIKVEQKKLEDFRNDAREVQKENEVTQAALAKTEVEAKDLRVKLQEAIEELKTKAASGRTAEEQFHLEGYIDMVNGLIQQLKVLEDAQQPRFDMKPGAYKGTAAAGGKPPSEGSDSASISSSSTSSSDAESTHDEEEGELPLGVQFIHKMKKGRGGRDSGFGRKPIIQIKEVIKEVHIPGPEIIVKVPGSPIEVPVPVPGPIQYVDREMPVPGPAVYIDVPGREVHVPGPIRYTPFQIFAHDPIVCWFLVEFNFLILFFHWLKRLLSVLSYIPATLLARPPYIPSPPEDESSSEDSEAEAAADADRTPRAAPSLFSVLFNPRRGRLPDTWLIFKGLAFHVAVYGAIWLFFSTMHERKAWVAENESSRKWLQQLLAQSGSNDFLGLNQILPQTVNRQLDIWRFDLMEFLGIPVTYQFPG</sequence>
<dbReference type="PANTHER" id="PTHR23159">
    <property type="entry name" value="CENTROSOMAL PROTEIN 2"/>
    <property type="match status" value="1"/>
</dbReference>
<feature type="region of interest" description="Disordered" evidence="1">
    <location>
        <begin position="42"/>
        <end position="61"/>
    </location>
</feature>
<keyword evidence="2" id="KW-0812">Transmembrane</keyword>
<evidence type="ECO:0000256" key="2">
    <source>
        <dbReference type="SAM" id="Phobius"/>
    </source>
</evidence>
<accession>A0A9X0AUG9</accession>
<feature type="region of interest" description="Disordered" evidence="1">
    <location>
        <begin position="74"/>
        <end position="93"/>
    </location>
</feature>